<sequence>MRPFIHLRTSSEFSISRGLLRIKELVDAAVKYKMPAIALTDLNNFFGLVKFISYAESKGVKPILGCILNVKDSFSDTPYEVLCLAKTNIGLRGLINLISISQNQIQNHKNFITLEQLEEFKKDIFIILGGSNSYLYELNRQNRTQDSENYLKKYMSVAKGNLLLEINNFEDQNFALAKRTIFSLASKLKIPVIGTNDCMFLNKEDFDIHEIKVCINNGTTLNDANRQSKFNTHQYIKNSKEMHKVFEDCKKVVDNTFEVATACNVSLKTGEYFLPEYPVPEGETFDSFLSSEAQKGLTKLLKKQPKNLHQKYTERLDYELKSITKTGFSSYFLIVADFIKWSKENDIPVGPGRGSGAGSLVAYCLDITELDPIEHDLLFERFINPERISMPDFDIDFCMDKRDQVISYVSSKYGQGAVSQIATFGTMAARAVVRDVARALGRPYGLGDRIAKMIPTTPGITLNQAIKSQPLFKQLIQEDDEVSEIIDLSFKLEGIARNVGKHAGGIVIAPGKITDFCPTYVDEQSQSVMTQYDKDDVETIGLVKFDFLGLRTLTVIDNAVKEINKFRSSSNLEPIDIHSIKLDDPKVFEVLASGNTSAVFQLESVGMRDLIQRLIPTKFEEITALLALYRPGPLESGMHDEFVNRKHGKVKVTYPHDLLEPVLKETYGVILYQEQVMQAAQVLAGYSLGQADILRRAMGKKKVEEMEQQRDIFVNGCKENNIKAPVAEKIFDLIEKFAGYGFNKSHSAAYALISYQTAYLKTYYPAYFMAAVLSSDLGNTDKVQIQIQECKKMGLKVIKPNINTSIKNFRVNQNQEIEYGLGAIKGVADSYITHLIEKRSSGFKDLFDLTKKTDIKLGGKKSIEALAKSGAFDSISPSRSVAIEALEDVLREGQKAQSSSSDLFSSVQQEFDPYDKYKNTSDLPPEVILEHEKTALGFYMSGHPVKTISKRVAHIRSHEIGQITVDTKKVQVVGLVNNIRQIRDRSGKPVMFISFDDGTSSMEGIIGSEILEKYHFLVKKGAILVFAGNAEFDSYKTKEMGTKMFKLDIKRIELLDNELSETSGSLIVDLTNNNDAEVQKSISKLKKLNGNFWDEQSCTVKLKVSKNNTCALIKLGDQYSVPPTLENIKILNEIFNTDKISLGS</sequence>
<dbReference type="Pfam" id="PF07733">
    <property type="entry name" value="DNA_pol3_alpha"/>
    <property type="match status" value="1"/>
</dbReference>
<dbReference type="Pfam" id="PF14579">
    <property type="entry name" value="HHH_6"/>
    <property type="match status" value="1"/>
</dbReference>
<evidence type="ECO:0000256" key="1">
    <source>
        <dbReference type="ARBA" id="ARBA00004496"/>
    </source>
</evidence>
<dbReference type="GO" id="GO:0003676">
    <property type="term" value="F:nucleic acid binding"/>
    <property type="evidence" value="ECO:0007669"/>
    <property type="project" value="InterPro"/>
</dbReference>
<dbReference type="InterPro" id="IPR040982">
    <property type="entry name" value="DNA_pol3_finger"/>
</dbReference>
<dbReference type="Pfam" id="PF17657">
    <property type="entry name" value="DNA_pol3_finger"/>
    <property type="match status" value="1"/>
</dbReference>
<dbReference type="SMART" id="SM00481">
    <property type="entry name" value="POLIIIAc"/>
    <property type="match status" value="1"/>
</dbReference>
<dbReference type="InterPro" id="IPR029460">
    <property type="entry name" value="DNAPol_HHH"/>
</dbReference>
<keyword evidence="7" id="KW-0235">DNA replication</keyword>
<dbReference type="Pfam" id="PF01336">
    <property type="entry name" value="tRNA_anti-codon"/>
    <property type="match status" value="1"/>
</dbReference>
<evidence type="ECO:0000256" key="8">
    <source>
        <dbReference type="ARBA" id="ARBA00022932"/>
    </source>
</evidence>
<dbReference type="EC" id="2.7.7.7" evidence="2"/>
<keyword evidence="5 11" id="KW-0808">Transferase</keyword>
<dbReference type="EMBL" id="QOPE01000037">
    <property type="protein sequence ID" value="RCL39740.1"/>
    <property type="molecule type" value="Genomic_DNA"/>
</dbReference>
<dbReference type="NCBIfam" id="TIGR00594">
    <property type="entry name" value="polc"/>
    <property type="match status" value="1"/>
</dbReference>
<dbReference type="PANTHER" id="PTHR32294">
    <property type="entry name" value="DNA POLYMERASE III SUBUNIT ALPHA"/>
    <property type="match status" value="1"/>
</dbReference>
<evidence type="ECO:0000256" key="3">
    <source>
        <dbReference type="ARBA" id="ARBA00019114"/>
    </source>
</evidence>
<dbReference type="InterPro" id="IPR004365">
    <property type="entry name" value="NA-bd_OB_tRNA"/>
</dbReference>
<dbReference type="PANTHER" id="PTHR32294:SF0">
    <property type="entry name" value="DNA POLYMERASE III SUBUNIT ALPHA"/>
    <property type="match status" value="1"/>
</dbReference>
<feature type="domain" description="Polymerase/histidinol phosphatase N-terminal" evidence="10">
    <location>
        <begin position="5"/>
        <end position="72"/>
    </location>
</feature>
<gene>
    <name evidence="11" type="ORF">DBW96_04215</name>
</gene>
<dbReference type="InterPro" id="IPR004805">
    <property type="entry name" value="DnaE2/DnaE/PolC"/>
</dbReference>
<keyword evidence="8" id="KW-0239">DNA-directed DNA polymerase</keyword>
<comment type="catalytic activity">
    <reaction evidence="9">
        <text>DNA(n) + a 2'-deoxyribonucleoside 5'-triphosphate = DNA(n+1) + diphosphate</text>
        <dbReference type="Rhea" id="RHEA:22508"/>
        <dbReference type="Rhea" id="RHEA-COMP:17339"/>
        <dbReference type="Rhea" id="RHEA-COMP:17340"/>
        <dbReference type="ChEBI" id="CHEBI:33019"/>
        <dbReference type="ChEBI" id="CHEBI:61560"/>
        <dbReference type="ChEBI" id="CHEBI:173112"/>
        <dbReference type="EC" id="2.7.7.7"/>
    </reaction>
</comment>
<keyword evidence="6 11" id="KW-0548">Nucleotidyltransferase</keyword>
<comment type="caution">
    <text evidence="11">The sequence shown here is derived from an EMBL/GenBank/DDBJ whole genome shotgun (WGS) entry which is preliminary data.</text>
</comment>
<evidence type="ECO:0000313" key="11">
    <source>
        <dbReference type="EMBL" id="RCL39740.1"/>
    </source>
</evidence>
<dbReference type="Proteomes" id="UP000253307">
    <property type="component" value="Unassembled WGS sequence"/>
</dbReference>
<evidence type="ECO:0000259" key="10">
    <source>
        <dbReference type="SMART" id="SM00481"/>
    </source>
</evidence>
<dbReference type="Gene3D" id="1.10.150.870">
    <property type="match status" value="1"/>
</dbReference>
<dbReference type="GO" id="GO:0008408">
    <property type="term" value="F:3'-5' exonuclease activity"/>
    <property type="evidence" value="ECO:0007669"/>
    <property type="project" value="InterPro"/>
</dbReference>
<dbReference type="GO" id="GO:0003887">
    <property type="term" value="F:DNA-directed DNA polymerase activity"/>
    <property type="evidence" value="ECO:0007669"/>
    <property type="project" value="UniProtKB-KW"/>
</dbReference>
<reference evidence="11 12" key="1">
    <citation type="journal article" date="2018" name="Microbiome">
        <title>Fine metagenomic profile of the Mediterranean stratified and mixed water columns revealed by assembly and recruitment.</title>
        <authorList>
            <person name="Haro-Moreno J.M."/>
            <person name="Lopez-Perez M."/>
            <person name="De La Torre J.R."/>
            <person name="Picazo A."/>
            <person name="Camacho A."/>
            <person name="Rodriguez-Valera F."/>
        </authorList>
    </citation>
    <scope>NUCLEOTIDE SEQUENCE [LARGE SCALE GENOMIC DNA]</scope>
    <source>
        <strain evidence="11">MED-G82</strain>
    </source>
</reference>
<dbReference type="InterPro" id="IPR041931">
    <property type="entry name" value="DNA_pol3_alpha_thumb_dom"/>
</dbReference>
<dbReference type="Gene3D" id="3.20.20.140">
    <property type="entry name" value="Metal-dependent hydrolases"/>
    <property type="match status" value="1"/>
</dbReference>
<keyword evidence="4" id="KW-0963">Cytoplasm</keyword>
<protein>
    <recommendedName>
        <fullName evidence="3">DNA polymerase III subunit alpha</fullName>
        <ecNumber evidence="2">2.7.7.7</ecNumber>
    </recommendedName>
</protein>
<organism evidence="11 12">
    <name type="scientific">SAR86 cluster bacterium</name>
    <dbReference type="NCBI Taxonomy" id="2030880"/>
    <lineage>
        <taxon>Bacteria</taxon>
        <taxon>Pseudomonadati</taxon>
        <taxon>Pseudomonadota</taxon>
        <taxon>Gammaproteobacteria</taxon>
        <taxon>SAR86 cluster</taxon>
    </lineage>
</organism>
<evidence type="ECO:0000256" key="7">
    <source>
        <dbReference type="ARBA" id="ARBA00022705"/>
    </source>
</evidence>
<evidence type="ECO:0000256" key="2">
    <source>
        <dbReference type="ARBA" id="ARBA00012417"/>
    </source>
</evidence>
<dbReference type="NCBIfam" id="NF004226">
    <property type="entry name" value="PRK05673.1"/>
    <property type="match status" value="1"/>
</dbReference>
<dbReference type="InterPro" id="IPR003141">
    <property type="entry name" value="Pol/His_phosphatase_N"/>
</dbReference>
<evidence type="ECO:0000256" key="9">
    <source>
        <dbReference type="ARBA" id="ARBA00049244"/>
    </source>
</evidence>
<name>A0A368BR23_9GAMM</name>
<dbReference type="GO" id="GO:0005737">
    <property type="term" value="C:cytoplasm"/>
    <property type="evidence" value="ECO:0007669"/>
    <property type="project" value="UniProtKB-SubCell"/>
</dbReference>
<evidence type="ECO:0000256" key="5">
    <source>
        <dbReference type="ARBA" id="ARBA00022679"/>
    </source>
</evidence>
<accession>A0A368BR23</accession>
<dbReference type="InterPro" id="IPR011708">
    <property type="entry name" value="DNA_pol3_alpha_NTPase_dom"/>
</dbReference>
<dbReference type="Gene3D" id="1.10.10.1600">
    <property type="entry name" value="Bacterial DNA polymerase III alpha subunit, thumb domain"/>
    <property type="match status" value="1"/>
</dbReference>
<evidence type="ECO:0000256" key="6">
    <source>
        <dbReference type="ARBA" id="ARBA00022695"/>
    </source>
</evidence>
<dbReference type="Pfam" id="PF02811">
    <property type="entry name" value="PHP"/>
    <property type="match status" value="1"/>
</dbReference>
<comment type="subcellular location">
    <subcellularLocation>
        <location evidence="1">Cytoplasm</location>
    </subcellularLocation>
</comment>
<dbReference type="AlphaFoldDB" id="A0A368BR23"/>
<dbReference type="CDD" id="cd04485">
    <property type="entry name" value="DnaE_OBF"/>
    <property type="match status" value="1"/>
</dbReference>
<dbReference type="SUPFAM" id="SSF89550">
    <property type="entry name" value="PHP domain-like"/>
    <property type="match status" value="1"/>
</dbReference>
<evidence type="ECO:0000313" key="12">
    <source>
        <dbReference type="Proteomes" id="UP000253307"/>
    </source>
</evidence>
<dbReference type="GO" id="GO:0006260">
    <property type="term" value="P:DNA replication"/>
    <property type="evidence" value="ECO:0007669"/>
    <property type="project" value="UniProtKB-KW"/>
</dbReference>
<dbReference type="InterPro" id="IPR016195">
    <property type="entry name" value="Pol/histidinol_Pase-like"/>
</dbReference>
<dbReference type="InterPro" id="IPR004013">
    <property type="entry name" value="PHP_dom"/>
</dbReference>
<evidence type="ECO:0000256" key="4">
    <source>
        <dbReference type="ARBA" id="ARBA00022490"/>
    </source>
</evidence>
<proteinExistence type="predicted"/>